<dbReference type="AlphaFoldDB" id="A0A023D806"/>
<dbReference type="Proteomes" id="UP000019760">
    <property type="component" value="Unassembled WGS sequence"/>
</dbReference>
<sequence length="167" mass="17514">MKHRFFPAVAALLAFGAAHAAPCPRDAPLPSGFERWAHPGLGVAAWQESGTYQATLPLGRAVTLHLPDIGTVHFIVPPGGKGSHGPYGGMIGIDVPSGATYRVMLSGRAWIDMVQDRADLPSSAHQHGPDCTGIAKIVSFPLHAGWHVLQISGAPDPTITVMMSSTP</sequence>
<evidence type="ECO:0000256" key="1">
    <source>
        <dbReference type="SAM" id="SignalP"/>
    </source>
</evidence>
<dbReference type="OrthoDB" id="7376020at2"/>
<reference evidence="3" key="1">
    <citation type="journal article" date="2014" name="FEMS Microbiol. Lett.">
        <title>Draft Genomic DNA Sequence of the Facultatively Methylotrophic Bacterium Acidomonas methanolica type strain MB58.</title>
        <authorList>
            <person name="Higashiura N."/>
            <person name="Hadano H."/>
            <person name="Hirakawa H."/>
            <person name="Matsutani M."/>
            <person name="Takabe S."/>
            <person name="Matsushita K."/>
            <person name="Azuma Y."/>
        </authorList>
    </citation>
    <scope>NUCLEOTIDE SEQUENCE [LARGE SCALE GENOMIC DNA]</scope>
    <source>
        <strain evidence="3">MB58</strain>
    </source>
</reference>
<feature type="signal peptide" evidence="1">
    <location>
        <begin position="1"/>
        <end position="20"/>
    </location>
</feature>
<name>A0A023D806_ACIMT</name>
<keyword evidence="3" id="KW-1185">Reference proteome</keyword>
<evidence type="ECO:0000313" key="3">
    <source>
        <dbReference type="Proteomes" id="UP000019760"/>
    </source>
</evidence>
<comment type="caution">
    <text evidence="2">The sequence shown here is derived from an EMBL/GenBank/DDBJ whole genome shotgun (WGS) entry which is preliminary data.</text>
</comment>
<organism evidence="2 3">
    <name type="scientific">Acidomonas methanolica NBRC 104435</name>
    <dbReference type="NCBI Taxonomy" id="1231351"/>
    <lineage>
        <taxon>Bacteria</taxon>
        <taxon>Pseudomonadati</taxon>
        <taxon>Pseudomonadota</taxon>
        <taxon>Alphaproteobacteria</taxon>
        <taxon>Acetobacterales</taxon>
        <taxon>Acetobacteraceae</taxon>
        <taxon>Acidomonas</taxon>
    </lineage>
</organism>
<proteinExistence type="predicted"/>
<dbReference type="RefSeq" id="WP_132126935.1">
    <property type="nucleotide sequence ID" value="NZ_BAND01000085.1"/>
</dbReference>
<keyword evidence="1" id="KW-0732">Signal</keyword>
<gene>
    <name evidence="2" type="ORF">Amme_085_059</name>
</gene>
<feature type="chain" id="PRO_5030001459" evidence="1">
    <location>
        <begin position="21"/>
        <end position="167"/>
    </location>
</feature>
<evidence type="ECO:0000313" key="2">
    <source>
        <dbReference type="EMBL" id="GAJ29931.1"/>
    </source>
</evidence>
<reference evidence="2 3" key="2">
    <citation type="journal article" date="2014" name="FEMS Microbiol. Lett.">
        <title>Draft genomic DNA sequence of the facultatively methylotrophic bacterium Acidomonas methanolica type strain MB58.</title>
        <authorList>
            <person name="Higashiura N."/>
            <person name="Hadano H."/>
            <person name="Hirakawa H."/>
            <person name="Matsutani M."/>
            <person name="Takabe S."/>
            <person name="Matsushita K."/>
            <person name="Azuma Y."/>
        </authorList>
    </citation>
    <scope>NUCLEOTIDE SEQUENCE [LARGE SCALE GENOMIC DNA]</scope>
    <source>
        <strain evidence="2 3">MB58</strain>
    </source>
</reference>
<dbReference type="EMBL" id="BAND01000085">
    <property type="protein sequence ID" value="GAJ29931.1"/>
    <property type="molecule type" value="Genomic_DNA"/>
</dbReference>
<protein>
    <submittedName>
        <fullName evidence="2">Uncharacterized protein</fullName>
    </submittedName>
</protein>
<accession>A0A023D806</accession>